<comment type="caution">
    <text evidence="3">The sequence shown here is derived from an EMBL/GenBank/DDBJ whole genome shotgun (WGS) entry which is preliminary data.</text>
</comment>
<dbReference type="InParanoid" id="A0A409WP56"/>
<evidence type="ECO:0000256" key="1">
    <source>
        <dbReference type="SAM" id="MobiDB-lite"/>
    </source>
</evidence>
<dbReference type="GO" id="GO:0000463">
    <property type="term" value="P:maturation of LSU-rRNA from tricistronic rRNA transcript (SSU-rRNA, 5.8S rRNA, LSU-rRNA)"/>
    <property type="evidence" value="ECO:0007669"/>
    <property type="project" value="TreeGrafter"/>
</dbReference>
<proteinExistence type="predicted"/>
<dbReference type="OrthoDB" id="72892at2759"/>
<dbReference type="EMBL" id="NHYE01004960">
    <property type="protein sequence ID" value="PPQ80279.1"/>
    <property type="molecule type" value="Genomic_DNA"/>
</dbReference>
<dbReference type="GO" id="GO:0005730">
    <property type="term" value="C:nucleolus"/>
    <property type="evidence" value="ECO:0007669"/>
    <property type="project" value="TreeGrafter"/>
</dbReference>
<protein>
    <recommendedName>
        <fullName evidence="2">URB1 N-terminal domain-containing protein</fullName>
    </recommendedName>
</protein>
<dbReference type="Proteomes" id="UP000284706">
    <property type="component" value="Unassembled WGS sequence"/>
</dbReference>
<organism evidence="3 4">
    <name type="scientific">Gymnopilus dilepis</name>
    <dbReference type="NCBI Taxonomy" id="231916"/>
    <lineage>
        <taxon>Eukaryota</taxon>
        <taxon>Fungi</taxon>
        <taxon>Dikarya</taxon>
        <taxon>Basidiomycota</taxon>
        <taxon>Agaricomycotina</taxon>
        <taxon>Agaricomycetes</taxon>
        <taxon>Agaricomycetidae</taxon>
        <taxon>Agaricales</taxon>
        <taxon>Agaricineae</taxon>
        <taxon>Hymenogastraceae</taxon>
        <taxon>Gymnopilus</taxon>
    </lineage>
</organism>
<dbReference type="PANTHER" id="PTHR13500:SF0">
    <property type="entry name" value="NUCLEOLAR PRE-RIBOSOMAL-ASSOCIATED PROTEIN 1"/>
    <property type="match status" value="1"/>
</dbReference>
<keyword evidence="4" id="KW-1185">Reference proteome</keyword>
<dbReference type="AlphaFoldDB" id="A0A409WP56"/>
<dbReference type="InterPro" id="IPR039844">
    <property type="entry name" value="URB1"/>
</dbReference>
<evidence type="ECO:0000313" key="4">
    <source>
        <dbReference type="Proteomes" id="UP000284706"/>
    </source>
</evidence>
<dbReference type="InterPro" id="IPR021714">
    <property type="entry name" value="URB1_N"/>
</dbReference>
<dbReference type="STRING" id="231916.A0A409WP56"/>
<dbReference type="Pfam" id="PF11707">
    <property type="entry name" value="Npa1"/>
    <property type="match status" value="1"/>
</dbReference>
<gene>
    <name evidence="3" type="ORF">CVT26_008852</name>
</gene>
<feature type="non-terminal residue" evidence="3">
    <location>
        <position position="290"/>
    </location>
</feature>
<dbReference type="GO" id="GO:0000466">
    <property type="term" value="P:maturation of 5.8S rRNA from tricistronic rRNA transcript (SSU-rRNA, 5.8S rRNA, LSU-rRNA)"/>
    <property type="evidence" value="ECO:0007669"/>
    <property type="project" value="TreeGrafter"/>
</dbReference>
<reference evidence="3 4" key="1">
    <citation type="journal article" date="2018" name="Evol. Lett.">
        <title>Horizontal gene cluster transfer increased hallucinogenic mushroom diversity.</title>
        <authorList>
            <person name="Reynolds H.T."/>
            <person name="Vijayakumar V."/>
            <person name="Gluck-Thaler E."/>
            <person name="Korotkin H.B."/>
            <person name="Matheny P.B."/>
            <person name="Slot J.C."/>
        </authorList>
    </citation>
    <scope>NUCLEOTIDE SEQUENCE [LARGE SCALE GENOMIC DNA]</scope>
    <source>
        <strain evidence="3 4">SRW20</strain>
    </source>
</reference>
<accession>A0A409WP56</accession>
<sequence length="290" mass="32294">MPVRHAPAVQEYPNKRARVESTTGISKSKTQTKTAGTTTVKSKITFTSAGQIKAALKQDSPDVLVETLTTLRNQLSVKFNEDHIPPQDARLTLAKEWMEASPGAADLFTVLDQSTSSRTPSHSPNQLTSLILTILTHLLTLLSAHYINHPLGTPIVKALLTPARMRQLNGFIGGANNELVLVGLRVWLSLSEWAGGRERRGVLEGFGWEIKSLPKLLNMRRKTHGEKDTSDPLTRPDIRTLYTLLLLSFLSTTSPAHLKTLFLEQHRGAFMSVFKGLQYDHYNLVRRVLE</sequence>
<feature type="compositionally biased region" description="Low complexity" evidence="1">
    <location>
        <begin position="26"/>
        <end position="37"/>
    </location>
</feature>
<evidence type="ECO:0000313" key="3">
    <source>
        <dbReference type="EMBL" id="PPQ80279.1"/>
    </source>
</evidence>
<dbReference type="PANTHER" id="PTHR13500">
    <property type="entry name" value="NUCLEOLAR PRERIBOSOMAL-ASSOCIATED PROTEIN 1"/>
    <property type="match status" value="1"/>
</dbReference>
<feature type="domain" description="URB1 N-terminal" evidence="2">
    <location>
        <begin position="124"/>
        <end position="290"/>
    </location>
</feature>
<evidence type="ECO:0000259" key="2">
    <source>
        <dbReference type="Pfam" id="PF11707"/>
    </source>
</evidence>
<name>A0A409WP56_9AGAR</name>
<feature type="region of interest" description="Disordered" evidence="1">
    <location>
        <begin position="16"/>
        <end position="37"/>
    </location>
</feature>